<evidence type="ECO:0000259" key="1">
    <source>
        <dbReference type="Pfam" id="PF05117"/>
    </source>
</evidence>
<name>A0A3Q9IAI2_9BACL</name>
<dbReference type="AlphaFoldDB" id="A0A3Q9IAI2"/>
<dbReference type="InterPro" id="IPR036701">
    <property type="entry name" value="RraB-like_sf"/>
</dbReference>
<feature type="domain" description="Regulator of ribonuclease activity B" evidence="2">
    <location>
        <begin position="156"/>
        <end position="254"/>
    </location>
</feature>
<proteinExistence type="predicted"/>
<dbReference type="Pfam" id="PF05117">
    <property type="entry name" value="DUF695"/>
    <property type="match status" value="1"/>
</dbReference>
<accession>A0A3Q9IAI2</accession>
<dbReference type="InterPro" id="IPR016097">
    <property type="entry name" value="DUF695"/>
</dbReference>
<reference evidence="4" key="1">
    <citation type="submission" date="2018-12" db="EMBL/GenBank/DDBJ databases">
        <title>Complete genome sequence of Paenibacillus sp. MBLB1234.</title>
        <authorList>
            <person name="Nam Y.-D."/>
            <person name="Kang J."/>
            <person name="Chung W.-H."/>
            <person name="Park Y.S."/>
        </authorList>
    </citation>
    <scope>NUCLEOTIDE SEQUENCE [LARGE SCALE GENOMIC DNA]</scope>
    <source>
        <strain evidence="4">MBLB1234</strain>
    </source>
</reference>
<dbReference type="Gene3D" id="3.30.70.970">
    <property type="entry name" value="RraB-like"/>
    <property type="match status" value="1"/>
</dbReference>
<dbReference type="EMBL" id="CP034346">
    <property type="protein sequence ID" value="AZS16623.1"/>
    <property type="molecule type" value="Genomic_DNA"/>
</dbReference>
<gene>
    <name evidence="3" type="ORF">EI981_20605</name>
</gene>
<protein>
    <submittedName>
        <fullName evidence="3">DUF695 domain-containing protein</fullName>
    </submittedName>
</protein>
<keyword evidence="4" id="KW-1185">Reference proteome</keyword>
<evidence type="ECO:0000313" key="3">
    <source>
        <dbReference type="EMBL" id="AZS16623.1"/>
    </source>
</evidence>
<dbReference type="SUPFAM" id="SSF89946">
    <property type="entry name" value="Hypothetical protein VC0424"/>
    <property type="match status" value="1"/>
</dbReference>
<dbReference type="OrthoDB" id="7839302at2"/>
<organism evidence="3 4">
    <name type="scientific">Paenibacillus lutimineralis</name>
    <dbReference type="NCBI Taxonomy" id="2707005"/>
    <lineage>
        <taxon>Bacteria</taxon>
        <taxon>Bacillati</taxon>
        <taxon>Bacillota</taxon>
        <taxon>Bacilli</taxon>
        <taxon>Bacillales</taxon>
        <taxon>Paenibacillaceae</taxon>
        <taxon>Paenibacillus</taxon>
    </lineage>
</organism>
<dbReference type="Pfam" id="PF06877">
    <property type="entry name" value="RraB"/>
    <property type="match status" value="1"/>
</dbReference>
<dbReference type="InterPro" id="IPR009671">
    <property type="entry name" value="RraB_dom"/>
</dbReference>
<evidence type="ECO:0000259" key="2">
    <source>
        <dbReference type="Pfam" id="PF06877"/>
    </source>
</evidence>
<feature type="domain" description="DUF695" evidence="1">
    <location>
        <begin position="23"/>
        <end position="147"/>
    </location>
</feature>
<dbReference type="Proteomes" id="UP000270678">
    <property type="component" value="Chromosome"/>
</dbReference>
<dbReference type="KEGG" id="plut:EI981_20605"/>
<evidence type="ECO:0000313" key="4">
    <source>
        <dbReference type="Proteomes" id="UP000270678"/>
    </source>
</evidence>
<sequence>MNTRTLSEMIKNTKHQRRIKMSDHWDVYLSKHKTIVRVDLGILKNVPIDGAKTLIQVNMKSRKFFSKKLDSELISAVEDEIDSQLTDHDFVVGAITYADSKSFYYYTKQENLLFNRLNKILSQYRKLKCEILIGEDPEWEFYLNSLYPDVYEKQWKMDSEVVEQLKANKDNLKIPREVNHWIYFPEYVSREDFKRNLDSNLYRIVEEDTLQESDFPFQLVISHTSNVEFETINHITTELLKKVIEAGGNYDGWESPVIENE</sequence>